<dbReference type="GO" id="GO:0005634">
    <property type="term" value="C:nucleus"/>
    <property type="evidence" value="ECO:0007669"/>
    <property type="project" value="TreeGrafter"/>
</dbReference>
<accession>A0A0D2A2Z1</accession>
<dbReference type="OrthoDB" id="5953249at2759"/>
<feature type="domain" description="Gfd2/YDR514C-like C-terminal" evidence="2">
    <location>
        <begin position="187"/>
        <end position="386"/>
    </location>
</feature>
<evidence type="ECO:0000259" key="2">
    <source>
        <dbReference type="Pfam" id="PF21762"/>
    </source>
</evidence>
<feature type="region of interest" description="Disordered" evidence="1">
    <location>
        <begin position="153"/>
        <end position="172"/>
    </location>
</feature>
<organism evidence="3 4">
    <name type="scientific">Verruconis gallopava</name>
    <dbReference type="NCBI Taxonomy" id="253628"/>
    <lineage>
        <taxon>Eukaryota</taxon>
        <taxon>Fungi</taxon>
        <taxon>Dikarya</taxon>
        <taxon>Ascomycota</taxon>
        <taxon>Pezizomycotina</taxon>
        <taxon>Dothideomycetes</taxon>
        <taxon>Pleosporomycetidae</taxon>
        <taxon>Venturiales</taxon>
        <taxon>Sympoventuriaceae</taxon>
        <taxon>Verruconis</taxon>
    </lineage>
</organism>
<dbReference type="VEuPathDB" id="FungiDB:PV09_07424"/>
<dbReference type="GO" id="GO:0003676">
    <property type="term" value="F:nucleic acid binding"/>
    <property type="evidence" value="ECO:0007669"/>
    <property type="project" value="InterPro"/>
</dbReference>
<dbReference type="Pfam" id="PF21762">
    <property type="entry name" value="DEDDh_C"/>
    <property type="match status" value="1"/>
</dbReference>
<protein>
    <recommendedName>
        <fullName evidence="2">Gfd2/YDR514C-like C-terminal domain-containing protein</fullName>
    </recommendedName>
</protein>
<dbReference type="PANTHER" id="PTHR28083">
    <property type="entry name" value="GOOD FOR FULL DBP5 ACTIVITY PROTEIN 2"/>
    <property type="match status" value="1"/>
</dbReference>
<dbReference type="Proteomes" id="UP000053259">
    <property type="component" value="Unassembled WGS sequence"/>
</dbReference>
<name>A0A0D2A2Z1_9PEZI</name>
<dbReference type="InterPro" id="IPR048519">
    <property type="entry name" value="Gfd2/YDR514C-like_C"/>
</dbReference>
<feature type="compositionally biased region" description="Polar residues" evidence="1">
    <location>
        <begin position="153"/>
        <end position="168"/>
    </location>
</feature>
<dbReference type="RefSeq" id="XP_016211007.1">
    <property type="nucleotide sequence ID" value="XM_016361187.1"/>
</dbReference>
<gene>
    <name evidence="3" type="ORF">PV09_07424</name>
</gene>
<dbReference type="PANTHER" id="PTHR28083:SF1">
    <property type="entry name" value="GOOD FOR FULL DBP5 ACTIVITY PROTEIN 2"/>
    <property type="match status" value="1"/>
</dbReference>
<dbReference type="InterPro" id="IPR040151">
    <property type="entry name" value="Gfd2/YDR514C-like"/>
</dbReference>
<evidence type="ECO:0000313" key="3">
    <source>
        <dbReference type="EMBL" id="KIW01138.1"/>
    </source>
</evidence>
<dbReference type="Gene3D" id="3.30.420.10">
    <property type="entry name" value="Ribonuclease H-like superfamily/Ribonuclease H"/>
    <property type="match status" value="1"/>
</dbReference>
<reference evidence="3 4" key="1">
    <citation type="submission" date="2015-01" db="EMBL/GenBank/DDBJ databases">
        <title>The Genome Sequence of Ochroconis gallopava CBS43764.</title>
        <authorList>
            <consortium name="The Broad Institute Genomics Platform"/>
            <person name="Cuomo C."/>
            <person name="de Hoog S."/>
            <person name="Gorbushina A."/>
            <person name="Stielow B."/>
            <person name="Teixiera M."/>
            <person name="Abouelleil A."/>
            <person name="Chapman S.B."/>
            <person name="Priest M."/>
            <person name="Young S.K."/>
            <person name="Wortman J."/>
            <person name="Nusbaum C."/>
            <person name="Birren B."/>
        </authorList>
    </citation>
    <scope>NUCLEOTIDE SEQUENCE [LARGE SCALE GENOMIC DNA]</scope>
    <source>
        <strain evidence="3 4">CBS 43764</strain>
    </source>
</reference>
<dbReference type="GeneID" id="27315397"/>
<proteinExistence type="predicted"/>
<feature type="region of interest" description="Disordered" evidence="1">
    <location>
        <begin position="398"/>
        <end position="429"/>
    </location>
</feature>
<evidence type="ECO:0000256" key="1">
    <source>
        <dbReference type="SAM" id="MobiDB-lite"/>
    </source>
</evidence>
<dbReference type="SUPFAM" id="SSF53098">
    <property type="entry name" value="Ribonuclease H-like"/>
    <property type="match status" value="1"/>
</dbReference>
<dbReference type="InParanoid" id="A0A0D2A2Z1"/>
<dbReference type="EMBL" id="KN847557">
    <property type="protein sequence ID" value="KIW01138.1"/>
    <property type="molecule type" value="Genomic_DNA"/>
</dbReference>
<dbReference type="AlphaFoldDB" id="A0A0D2A2Z1"/>
<dbReference type="InterPro" id="IPR012337">
    <property type="entry name" value="RNaseH-like_sf"/>
</dbReference>
<keyword evidence="4" id="KW-1185">Reference proteome</keyword>
<sequence>MLCLSCTSKNPTLFYVWPIDPAEKPIVFVREEQFTDLLKEISARFKTLYIDPKDIFYRKIKLIEEYDNLVYRAPSQSPFTFPRGEPKSTRAPQDDEIAEFKEICRVTADLGKAKPKSSKSKRQEQQAMAQLNISKQLKRAQCYLGLRPRTRNSGSSVELRGQTVQNEPSHPLDVSKPAPYTFQEDVVVICVDVEAWERSSNIITEIGIATLDTRDIRTAHPGHLGENWRRYIRAKHFRIREHMMYENHEFVPGAADRFEKEFGKTELIALREADRIVASCFKEPFSRSLTEEEQATAGEPPLEKRKIVFLGHNASADIHYLHKIGYDPLNLSNLIDTLDTTSLYRAHKKELNSRSVGGILGEFDLVGWNLHNAGNDAVYTMWIMLATAVAEACACQNTGESSDEGEERKKIATEGGTRELQTQKAAPKEAEIVIPEEFKTW</sequence>
<dbReference type="HOGENOM" id="CLU_016815_3_0_1"/>
<dbReference type="InterPro" id="IPR036397">
    <property type="entry name" value="RNaseH_sf"/>
</dbReference>
<evidence type="ECO:0000313" key="4">
    <source>
        <dbReference type="Proteomes" id="UP000053259"/>
    </source>
</evidence>
<dbReference type="STRING" id="253628.A0A0D2A2Z1"/>